<feature type="transmembrane region" description="Helical" evidence="1">
    <location>
        <begin position="353"/>
        <end position="374"/>
    </location>
</feature>
<sequence length="380" mass="45449">MSAFFRPMWSFDVQKTEKWLSRQAEKGYHFHHLHRFTRSFSFQKGEPKSLTYRIGYDKFQTSSLSRSLVDDGWEKISQSGKWYVLVNERNQSDIKTTTSREAIMKRNNYWMYFFSAILLYLACMALLNITIFASAFFSNVPVERVESPYWIITYIGFGVGIVFLIFLIYSVLKIRKSNKELSIENQLVWKSDVQPVKEEMKRRKFGWMYSPDKLENWLEKMESEGYQLYRVNKLGTTFYFLKGEPRLVKYCADYQSLSRNSYFEVHRQAGWQAVFRSTGALQKWTIWSKEYNPGEEQPQMYSDKTHQLKHAKRVASSYTMLFLPLTLMYLFIFSINIGYMFTTDSWSLTEFNSFMFLLLIFVFGSFIGRSWMYYYRLKRA</sequence>
<dbReference type="AlphaFoldDB" id="A0A223KKL4"/>
<dbReference type="EMBL" id="CP018866">
    <property type="protein sequence ID" value="AST89907.1"/>
    <property type="molecule type" value="Genomic_DNA"/>
</dbReference>
<evidence type="ECO:0000313" key="2">
    <source>
        <dbReference type="EMBL" id="AST89907.1"/>
    </source>
</evidence>
<proteinExistence type="predicted"/>
<name>A0A223KKL4_9BACI</name>
<dbReference type="InterPro" id="IPR021359">
    <property type="entry name" value="DUF2812"/>
</dbReference>
<feature type="transmembrane region" description="Helical" evidence="1">
    <location>
        <begin position="318"/>
        <end position="341"/>
    </location>
</feature>
<dbReference type="RefSeq" id="WP_066416281.1">
    <property type="nucleotide sequence ID" value="NZ_CP018866.1"/>
</dbReference>
<accession>A0A223KKL4</accession>
<keyword evidence="1" id="KW-0812">Transmembrane</keyword>
<keyword evidence="1" id="KW-0472">Membrane</keyword>
<feature type="transmembrane region" description="Helical" evidence="1">
    <location>
        <begin position="109"/>
        <end position="137"/>
    </location>
</feature>
<gene>
    <name evidence="2" type="ORF">BC6307_00750</name>
</gene>
<dbReference type="KEGG" id="bcoh:BC6307_00750"/>
<dbReference type="Pfam" id="PF11193">
    <property type="entry name" value="DUF2812"/>
    <property type="match status" value="2"/>
</dbReference>
<organism evidence="2 3">
    <name type="scientific">Sutcliffiella cohnii</name>
    <dbReference type="NCBI Taxonomy" id="33932"/>
    <lineage>
        <taxon>Bacteria</taxon>
        <taxon>Bacillati</taxon>
        <taxon>Bacillota</taxon>
        <taxon>Bacilli</taxon>
        <taxon>Bacillales</taxon>
        <taxon>Bacillaceae</taxon>
        <taxon>Sutcliffiella</taxon>
    </lineage>
</organism>
<protein>
    <recommendedName>
        <fullName evidence="4">DUF2812 domain-containing protein</fullName>
    </recommendedName>
</protein>
<feature type="transmembrane region" description="Helical" evidence="1">
    <location>
        <begin position="149"/>
        <end position="172"/>
    </location>
</feature>
<dbReference type="STRING" id="1314751.GCA_001591425_02364"/>
<keyword evidence="1" id="KW-1133">Transmembrane helix</keyword>
<keyword evidence="3" id="KW-1185">Reference proteome</keyword>
<evidence type="ECO:0000256" key="1">
    <source>
        <dbReference type="SAM" id="Phobius"/>
    </source>
</evidence>
<evidence type="ECO:0000313" key="3">
    <source>
        <dbReference type="Proteomes" id="UP000215224"/>
    </source>
</evidence>
<reference evidence="2 3" key="1">
    <citation type="submission" date="2016-12" db="EMBL/GenBank/DDBJ databases">
        <title>The whole genome sequencing and assembly of Bacillus cohnii DSM 6307T strain.</title>
        <authorList>
            <person name="Lee Y.-J."/>
            <person name="Yi H."/>
            <person name="Bahn Y.-S."/>
            <person name="Kim J.F."/>
            <person name="Lee D.-W."/>
        </authorList>
    </citation>
    <scope>NUCLEOTIDE SEQUENCE [LARGE SCALE GENOMIC DNA]</scope>
    <source>
        <strain evidence="2 3">DSM 6307</strain>
    </source>
</reference>
<evidence type="ECO:0008006" key="4">
    <source>
        <dbReference type="Google" id="ProtNLM"/>
    </source>
</evidence>
<dbReference type="Proteomes" id="UP000215224">
    <property type="component" value="Chromosome"/>
</dbReference>